<gene>
    <name evidence="2" type="ORF">E0H73_38105</name>
</gene>
<reference evidence="2 3" key="1">
    <citation type="submission" date="2019-02" db="EMBL/GenBank/DDBJ databases">
        <title>Kribbella capetownensis sp. nov. and Kribbella speibonae sp. nov., isolated from soil.</title>
        <authorList>
            <person name="Curtis S.M."/>
            <person name="Norton I."/>
            <person name="Everest G.J."/>
            <person name="Meyers P.R."/>
        </authorList>
    </citation>
    <scope>NUCLEOTIDE SEQUENCE [LARGE SCALE GENOMIC DNA]</scope>
    <source>
        <strain evidence="2 3">NRRL B-24813</strain>
    </source>
</reference>
<dbReference type="InterPro" id="IPR011009">
    <property type="entry name" value="Kinase-like_dom_sf"/>
</dbReference>
<dbReference type="SUPFAM" id="SSF56112">
    <property type="entry name" value="Protein kinase-like (PK-like)"/>
    <property type="match status" value="1"/>
</dbReference>
<comment type="caution">
    <text evidence="2">The sequence shown here is derived from an EMBL/GenBank/DDBJ whole genome shotgun (WGS) entry which is preliminary data.</text>
</comment>
<evidence type="ECO:0000313" key="3">
    <source>
        <dbReference type="Proteomes" id="UP000291144"/>
    </source>
</evidence>
<proteinExistence type="predicted"/>
<dbReference type="InterPro" id="IPR002575">
    <property type="entry name" value="Aminoglycoside_PTrfase"/>
</dbReference>
<dbReference type="AlphaFoldDB" id="A0A4R0K5D2"/>
<protein>
    <recommendedName>
        <fullName evidence="1">Aminoglycoside phosphotransferase domain-containing protein</fullName>
    </recommendedName>
</protein>
<organism evidence="2 3">
    <name type="scientific">Kribbella pittospori</name>
    <dbReference type="NCBI Taxonomy" id="722689"/>
    <lineage>
        <taxon>Bacteria</taxon>
        <taxon>Bacillati</taxon>
        <taxon>Actinomycetota</taxon>
        <taxon>Actinomycetes</taxon>
        <taxon>Propionibacteriales</taxon>
        <taxon>Kribbellaceae</taxon>
        <taxon>Kribbella</taxon>
    </lineage>
</organism>
<dbReference type="Pfam" id="PF01636">
    <property type="entry name" value="APH"/>
    <property type="match status" value="1"/>
</dbReference>
<sequence>MPNHVKRRSPAEPGSIPAVLNMFESEVRFYREIAPVVGVRVPACYESEANAEGTLLVLEDLSGWAPGAEPVAGAKALRDLHDRWIGRAHLEWPWLRPLEAGADLVAALFDRTWPRLATRSDLSTPVREVGERLVGRVLDAERDVARAGELTLAHGDASAQNLRTAPDGVVAFLDWEDVSAAPGALDLAWFLLSSVEPERWSEAVDAYRTSQGLAEAMPSTMVQGYLTMADYPDGSEPAAGWNARLEAAAALLARGRV</sequence>
<feature type="domain" description="Aminoglycoside phosphotransferase" evidence="1">
    <location>
        <begin position="24"/>
        <end position="212"/>
    </location>
</feature>
<keyword evidence="3" id="KW-1185">Reference proteome</keyword>
<dbReference type="OrthoDB" id="115252at2"/>
<evidence type="ECO:0000259" key="1">
    <source>
        <dbReference type="Pfam" id="PF01636"/>
    </source>
</evidence>
<dbReference type="RefSeq" id="WP_131364870.1">
    <property type="nucleotide sequence ID" value="NZ_SJKB01000018.1"/>
</dbReference>
<accession>A0A4R0K5D2</accession>
<name>A0A4R0K5D2_9ACTN</name>
<dbReference type="Proteomes" id="UP000291144">
    <property type="component" value="Unassembled WGS sequence"/>
</dbReference>
<dbReference type="Gene3D" id="3.90.1200.10">
    <property type="match status" value="1"/>
</dbReference>
<dbReference type="EMBL" id="SJKB01000018">
    <property type="protein sequence ID" value="TCC54580.1"/>
    <property type="molecule type" value="Genomic_DNA"/>
</dbReference>
<evidence type="ECO:0000313" key="2">
    <source>
        <dbReference type="EMBL" id="TCC54580.1"/>
    </source>
</evidence>